<dbReference type="SUPFAM" id="SSF48371">
    <property type="entry name" value="ARM repeat"/>
    <property type="match status" value="1"/>
</dbReference>
<organism evidence="2 3">
    <name type="scientific">Blepharisma stoltei</name>
    <dbReference type="NCBI Taxonomy" id="1481888"/>
    <lineage>
        <taxon>Eukaryota</taxon>
        <taxon>Sar</taxon>
        <taxon>Alveolata</taxon>
        <taxon>Ciliophora</taxon>
        <taxon>Postciliodesmatophora</taxon>
        <taxon>Heterotrichea</taxon>
        <taxon>Heterotrichida</taxon>
        <taxon>Blepharismidae</taxon>
        <taxon>Blepharisma</taxon>
    </lineage>
</organism>
<gene>
    <name evidence="2" type="ORF">BSTOLATCC_MIC20261</name>
</gene>
<dbReference type="InterPro" id="IPR011989">
    <property type="entry name" value="ARM-like"/>
</dbReference>
<reference evidence="2" key="1">
    <citation type="submission" date="2021-09" db="EMBL/GenBank/DDBJ databases">
        <authorList>
            <consortium name="AG Swart"/>
            <person name="Singh M."/>
            <person name="Singh A."/>
            <person name="Seah K."/>
            <person name="Emmerich C."/>
        </authorList>
    </citation>
    <scope>NUCLEOTIDE SEQUENCE</scope>
    <source>
        <strain evidence="2">ATCC30299</strain>
    </source>
</reference>
<dbReference type="PANTHER" id="PTHR21467">
    <property type="entry name" value="PROTEIN PHOSPHATASE 4 REGULATORY SUBUNIT 4 PPP4R4"/>
    <property type="match status" value="1"/>
</dbReference>
<comment type="caution">
    <text evidence="2">The sequence shown here is derived from an EMBL/GenBank/DDBJ whole genome shotgun (WGS) entry which is preliminary data.</text>
</comment>
<keyword evidence="3" id="KW-1185">Reference proteome</keyword>
<evidence type="ECO:0000313" key="2">
    <source>
        <dbReference type="EMBL" id="CAG9317956.1"/>
    </source>
</evidence>
<dbReference type="InterPro" id="IPR016024">
    <property type="entry name" value="ARM-type_fold"/>
</dbReference>
<feature type="region of interest" description="Disordered" evidence="1">
    <location>
        <begin position="656"/>
        <end position="683"/>
    </location>
</feature>
<dbReference type="AlphaFoldDB" id="A0AAU9J0T6"/>
<proteinExistence type="predicted"/>
<name>A0AAU9J0T6_9CILI</name>
<protein>
    <submittedName>
        <fullName evidence="2">Uncharacterized protein</fullName>
    </submittedName>
</protein>
<dbReference type="PANTHER" id="PTHR21467:SF0">
    <property type="entry name" value="SERINE_THREONINE-PROTEIN PHOSPHATASE 4 REGULATORY SUBUNIT 4"/>
    <property type="match status" value="1"/>
</dbReference>
<dbReference type="EMBL" id="CAJZBQ010000019">
    <property type="protein sequence ID" value="CAG9317956.1"/>
    <property type="molecule type" value="Genomic_DNA"/>
</dbReference>
<evidence type="ECO:0000313" key="3">
    <source>
        <dbReference type="Proteomes" id="UP001162131"/>
    </source>
</evidence>
<accession>A0AAU9J0T6</accession>
<feature type="compositionally biased region" description="Polar residues" evidence="1">
    <location>
        <begin position="656"/>
        <end position="665"/>
    </location>
</feature>
<dbReference type="Gene3D" id="1.25.10.10">
    <property type="entry name" value="Leucine-rich Repeat Variant"/>
    <property type="match status" value="1"/>
</dbReference>
<dbReference type="Proteomes" id="UP001162131">
    <property type="component" value="Unassembled WGS sequence"/>
</dbReference>
<sequence length="708" mass="82558">MEFKSEWLLEDPIELLSEISTGLHSTDEIERFSTKENLTEVEKALLFLENGQMNQKLWVVRAIHLYIDDDRFLDVVGQLVMRLPYWNESGQEEAGKAFIQVLEKYQLPQDYEEHLLTLIFEIIDTETLSLQDIWVQVFCELTKQLSKNLISGKWLREIFNLANFSKPDHIRSIAGEMLGFVAERLEHPQNEDLVRKIYSMSQDPINLVRKRMCGAIKAISKAIPSDKFETELIPHLLELFRDEVPEVLDEALKIFCELIDMVSSNSALMKINEILNTALLNCESDKLKEVYLKYYGKIITSLRFHFDETTRLACIDWFVGFSETKSETVKMEAAFNFPAVVLVASGFNDKLFSFFKMLAKEENFDIKKTIAKQLADNVRFCTSRIGEFLEIVRGYLKDASTQYMVIPQLLNIALHTCCCQEFLEVLKRKMMETQNWRNLVMILTEIKDFVTHADYLDYNSFVPLLINYMHSAPYIVKQKSAELLAAILHYNYRAQKKTEIIELIINEFSLSSKFCDRSLFIDFCVYIKDLCSRNFFCKHFLDQLFQLGKDHINNVKCNFAAHYTELRYCIHKDDAESAAKFRNILNFYIEDSDKLLSELAVKADDALNSKSWEEAYGDEGETIDHLRQKFETEQVEKEQKEIGNFKKAMMEEITVRNRQNSQGSRNFRHSTRSGAKTPVKRYSLSDADRYESMAKNVQRSFIATKKHK</sequence>
<dbReference type="InterPro" id="IPR039918">
    <property type="entry name" value="PPP4R4"/>
</dbReference>
<evidence type="ECO:0000256" key="1">
    <source>
        <dbReference type="SAM" id="MobiDB-lite"/>
    </source>
</evidence>